<dbReference type="SUPFAM" id="SSF51735">
    <property type="entry name" value="NAD(P)-binding Rossmann-fold domains"/>
    <property type="match status" value="1"/>
</dbReference>
<dbReference type="PANTHER" id="PTHR48079:SF6">
    <property type="entry name" value="NAD(P)-BINDING DOMAIN-CONTAINING PROTEIN-RELATED"/>
    <property type="match status" value="1"/>
</dbReference>
<proteinExistence type="predicted"/>
<evidence type="ECO:0000313" key="2">
    <source>
        <dbReference type="EMBL" id="HHX99195.1"/>
    </source>
</evidence>
<dbReference type="InterPro" id="IPR001509">
    <property type="entry name" value="Epimerase_deHydtase"/>
</dbReference>
<organism evidence="2 3">
    <name type="scientific">Candidatus Dojkabacteria bacterium</name>
    <dbReference type="NCBI Taxonomy" id="2099670"/>
    <lineage>
        <taxon>Bacteria</taxon>
        <taxon>Candidatus Dojkabacteria</taxon>
    </lineage>
</organism>
<dbReference type="Gene3D" id="3.40.50.720">
    <property type="entry name" value="NAD(P)-binding Rossmann-like Domain"/>
    <property type="match status" value="1"/>
</dbReference>
<dbReference type="AlphaFoldDB" id="A0A832R8S8"/>
<sequence>MVIVTGGSGHVGNVLVRALLSKGYKVGVIDRDPRDKALKGLDIEYHQGDIRDLDFLTNIFKKAKYVCHLAGIISIAPGKEKLMYDVNVEGTKTVIEACKKAKVKRLLYTSSIHALYEPPKGIPIIEKLAKITGIKDEYGKTKVLATREVLAAAKEGLNTVVVYPTGIAGPYDFRHSEFGSLIKDARKYSKVFYIEGGYNFVDVRDVANGIILALEKGRTGEGYLLAGQSITIFELFQLLAKITDTPGPKIKAPTCIIKFLAPIAEFFYKLLKKKPVFTEYAIEVLHSNHLTDSSKAEKELGFKARDIHKTIQDTLDWYEEKEVEIQ</sequence>
<dbReference type="PANTHER" id="PTHR48079">
    <property type="entry name" value="PROTEIN YEEZ"/>
    <property type="match status" value="1"/>
</dbReference>
<dbReference type="Pfam" id="PF01370">
    <property type="entry name" value="Epimerase"/>
    <property type="match status" value="1"/>
</dbReference>
<dbReference type="InterPro" id="IPR036291">
    <property type="entry name" value="NAD(P)-bd_dom_sf"/>
</dbReference>
<dbReference type="Proteomes" id="UP000576550">
    <property type="component" value="Unassembled WGS sequence"/>
</dbReference>
<comment type="caution">
    <text evidence="2">The sequence shown here is derived from an EMBL/GenBank/DDBJ whole genome shotgun (WGS) entry which is preliminary data.</text>
</comment>
<protein>
    <submittedName>
        <fullName evidence="2">NAD-dependent epimerase/dehydratase family protein</fullName>
    </submittedName>
</protein>
<dbReference type="GO" id="GO:0004029">
    <property type="term" value="F:aldehyde dehydrogenase (NAD+) activity"/>
    <property type="evidence" value="ECO:0007669"/>
    <property type="project" value="TreeGrafter"/>
</dbReference>
<gene>
    <name evidence="2" type="ORF">GX533_00725</name>
</gene>
<dbReference type="GO" id="GO:0005737">
    <property type="term" value="C:cytoplasm"/>
    <property type="evidence" value="ECO:0007669"/>
    <property type="project" value="TreeGrafter"/>
</dbReference>
<reference evidence="2 3" key="1">
    <citation type="journal article" date="2020" name="Biotechnol. Biofuels">
        <title>New insights from the biogas microbiome by comprehensive genome-resolved metagenomics of nearly 1600 species originating from multiple anaerobic digesters.</title>
        <authorList>
            <person name="Campanaro S."/>
            <person name="Treu L."/>
            <person name="Rodriguez-R L.M."/>
            <person name="Kovalovszki A."/>
            <person name="Ziels R.M."/>
            <person name="Maus I."/>
            <person name="Zhu X."/>
            <person name="Kougias P.G."/>
            <person name="Basile A."/>
            <person name="Luo G."/>
            <person name="Schluter A."/>
            <person name="Konstantinidis K.T."/>
            <person name="Angelidaki I."/>
        </authorList>
    </citation>
    <scope>NUCLEOTIDE SEQUENCE [LARGE SCALE GENOMIC DNA]</scope>
    <source>
        <strain evidence="2">AS05jafATM_89</strain>
    </source>
</reference>
<accession>A0A832R8S8</accession>
<evidence type="ECO:0000259" key="1">
    <source>
        <dbReference type="Pfam" id="PF01370"/>
    </source>
</evidence>
<evidence type="ECO:0000313" key="3">
    <source>
        <dbReference type="Proteomes" id="UP000576550"/>
    </source>
</evidence>
<dbReference type="InterPro" id="IPR051783">
    <property type="entry name" value="NAD(P)-dependent_oxidoreduct"/>
</dbReference>
<dbReference type="EMBL" id="DUTP01000001">
    <property type="protein sequence ID" value="HHX99195.1"/>
    <property type="molecule type" value="Genomic_DNA"/>
</dbReference>
<name>A0A832R8S8_9BACT</name>
<feature type="domain" description="NAD-dependent epimerase/dehydratase" evidence="1">
    <location>
        <begin position="2"/>
        <end position="223"/>
    </location>
</feature>